<dbReference type="Proteomes" id="UP000257109">
    <property type="component" value="Unassembled WGS sequence"/>
</dbReference>
<accession>A0A371HBG4</accession>
<name>A0A371HBG4_MUCPR</name>
<gene>
    <name evidence="1" type="ORF">CR513_16703</name>
</gene>
<feature type="non-terminal residue" evidence="1">
    <location>
        <position position="1"/>
    </location>
</feature>
<evidence type="ECO:0000313" key="1">
    <source>
        <dbReference type="EMBL" id="RDY00156.1"/>
    </source>
</evidence>
<protein>
    <submittedName>
        <fullName evidence="1">Uncharacterized protein</fullName>
    </submittedName>
</protein>
<evidence type="ECO:0000313" key="2">
    <source>
        <dbReference type="Proteomes" id="UP000257109"/>
    </source>
</evidence>
<comment type="caution">
    <text evidence="1">The sequence shown here is derived from an EMBL/GenBank/DDBJ whole genome shotgun (WGS) entry which is preliminary data.</text>
</comment>
<dbReference type="AlphaFoldDB" id="A0A371HBG4"/>
<sequence>TSNNQAKYETFIIRLHMTLDLRAIEVQLFNDYVLQLAPPKSRDFAKLKSPCCKNIWTKLIKAKVHHILKEQNGRANILTKQPAPSQ</sequence>
<organism evidence="1 2">
    <name type="scientific">Mucuna pruriens</name>
    <name type="common">Velvet bean</name>
    <name type="synonym">Dolichos pruriens</name>
    <dbReference type="NCBI Taxonomy" id="157652"/>
    <lineage>
        <taxon>Eukaryota</taxon>
        <taxon>Viridiplantae</taxon>
        <taxon>Streptophyta</taxon>
        <taxon>Embryophyta</taxon>
        <taxon>Tracheophyta</taxon>
        <taxon>Spermatophyta</taxon>
        <taxon>Magnoliopsida</taxon>
        <taxon>eudicotyledons</taxon>
        <taxon>Gunneridae</taxon>
        <taxon>Pentapetalae</taxon>
        <taxon>rosids</taxon>
        <taxon>fabids</taxon>
        <taxon>Fabales</taxon>
        <taxon>Fabaceae</taxon>
        <taxon>Papilionoideae</taxon>
        <taxon>50 kb inversion clade</taxon>
        <taxon>NPAAA clade</taxon>
        <taxon>indigoferoid/millettioid clade</taxon>
        <taxon>Phaseoleae</taxon>
        <taxon>Mucuna</taxon>
    </lineage>
</organism>
<reference evidence="1" key="1">
    <citation type="submission" date="2018-05" db="EMBL/GenBank/DDBJ databases">
        <title>Draft genome of Mucuna pruriens seed.</title>
        <authorList>
            <person name="Nnadi N.E."/>
            <person name="Vos R."/>
            <person name="Hasami M.H."/>
            <person name="Devisetty U.K."/>
            <person name="Aguiy J.C."/>
        </authorList>
    </citation>
    <scope>NUCLEOTIDE SEQUENCE [LARGE SCALE GENOMIC DNA]</scope>
    <source>
        <strain evidence="1">JCA_2017</strain>
    </source>
</reference>
<keyword evidence="2" id="KW-1185">Reference proteome</keyword>
<dbReference type="EMBL" id="QJKJ01003061">
    <property type="protein sequence ID" value="RDY00156.1"/>
    <property type="molecule type" value="Genomic_DNA"/>
</dbReference>
<proteinExistence type="predicted"/>